<feature type="transmembrane region" description="Helical" evidence="1">
    <location>
        <begin position="34"/>
        <end position="53"/>
    </location>
</feature>
<dbReference type="AlphaFoldDB" id="A0A1I1N019"/>
<keyword evidence="3" id="KW-1185">Reference proteome</keyword>
<dbReference type="EMBL" id="FOLO01000022">
    <property type="protein sequence ID" value="SFC90696.1"/>
    <property type="molecule type" value="Genomic_DNA"/>
</dbReference>
<sequence length="86" mass="10590">MCFMRLNTLRSFFIMKVVRTAKYQIKERYMKTEIYWMTLTVLATALFWLPYIIDRILEHDLLPALRNPERDTRPESKWANRMMYAH</sequence>
<keyword evidence="1" id="KW-1133">Transmembrane helix</keyword>
<organism evidence="2 3">
    <name type="scientific">Pseudoalteromonas denitrificans DSM 6059</name>
    <dbReference type="NCBI Taxonomy" id="1123010"/>
    <lineage>
        <taxon>Bacteria</taxon>
        <taxon>Pseudomonadati</taxon>
        <taxon>Pseudomonadota</taxon>
        <taxon>Gammaproteobacteria</taxon>
        <taxon>Alteromonadales</taxon>
        <taxon>Pseudoalteromonadaceae</taxon>
        <taxon>Pseudoalteromonas</taxon>
    </lineage>
</organism>
<evidence type="ECO:0000313" key="2">
    <source>
        <dbReference type="EMBL" id="SFC90696.1"/>
    </source>
</evidence>
<evidence type="ECO:0000256" key="1">
    <source>
        <dbReference type="SAM" id="Phobius"/>
    </source>
</evidence>
<keyword evidence="1" id="KW-0812">Transmembrane</keyword>
<gene>
    <name evidence="2" type="ORF">SAMN02745724_02895</name>
</gene>
<keyword evidence="1" id="KW-0472">Membrane</keyword>
<proteinExistence type="predicted"/>
<accession>A0A1I1N019</accession>
<dbReference type="STRING" id="1123010.SAMN02745724_02895"/>
<reference evidence="2 3" key="1">
    <citation type="submission" date="2016-10" db="EMBL/GenBank/DDBJ databases">
        <authorList>
            <person name="de Groot N.N."/>
        </authorList>
    </citation>
    <scope>NUCLEOTIDE SEQUENCE [LARGE SCALE GENOMIC DNA]</scope>
    <source>
        <strain evidence="2 3">DSM 6059</strain>
    </source>
</reference>
<evidence type="ECO:0000313" key="3">
    <source>
        <dbReference type="Proteomes" id="UP000198862"/>
    </source>
</evidence>
<dbReference type="Proteomes" id="UP000198862">
    <property type="component" value="Unassembled WGS sequence"/>
</dbReference>
<protein>
    <submittedName>
        <fullName evidence="2">Uncharacterized protein</fullName>
    </submittedName>
</protein>
<name>A0A1I1N019_9GAMM</name>